<reference evidence="1 2" key="1">
    <citation type="submission" date="2014-04" db="EMBL/GenBank/DDBJ databases">
        <title>Whole genome sequence of 'Brachyspira hampsonii' D13-03603F2.</title>
        <authorList>
            <person name="Patterson A.H."/>
            <person name="Chaban B."/>
            <person name="Fernando C."/>
            <person name="Harding J.C."/>
            <person name="Hill J.E."/>
        </authorList>
    </citation>
    <scope>NUCLEOTIDE SEQUENCE [LARGE SCALE GENOMIC DNA]</scope>
    <source>
        <strain evidence="1 2">D13-03603F2</strain>
    </source>
</reference>
<protein>
    <submittedName>
        <fullName evidence="1">Uncharacterized protein</fullName>
    </submittedName>
</protein>
<accession>A0ABX5B160</accession>
<dbReference type="EMBL" id="JJMJ01000253">
    <property type="protein sequence ID" value="PPS20900.1"/>
    <property type="molecule type" value="Genomic_DNA"/>
</dbReference>
<evidence type="ECO:0000313" key="2">
    <source>
        <dbReference type="Proteomes" id="UP000238924"/>
    </source>
</evidence>
<proteinExistence type="predicted"/>
<organism evidence="1 2">
    <name type="scientific">Brachyspira murdochii</name>
    <dbReference type="NCBI Taxonomy" id="84378"/>
    <lineage>
        <taxon>Bacteria</taxon>
        <taxon>Pseudomonadati</taxon>
        <taxon>Spirochaetota</taxon>
        <taxon>Spirochaetia</taxon>
        <taxon>Brachyspirales</taxon>
        <taxon>Brachyspiraceae</taxon>
        <taxon>Brachyspira</taxon>
    </lineage>
</organism>
<evidence type="ECO:0000313" key="1">
    <source>
        <dbReference type="EMBL" id="PPS20900.1"/>
    </source>
</evidence>
<name>A0ABX5B160_9SPIR</name>
<gene>
    <name evidence="1" type="ORF">DJ52_14265</name>
</gene>
<sequence length="95" mass="10221">MYIISDLQSELSTYQSKAQESLTKALSLAASGGDTSAIEDACYESILNDANYKANKYFLDVIDKMGAKGGTGGIYASSSKPITHYVIDIVDIQKD</sequence>
<keyword evidence="2" id="KW-1185">Reference proteome</keyword>
<dbReference type="Proteomes" id="UP000238924">
    <property type="component" value="Unassembled WGS sequence"/>
</dbReference>
<comment type="caution">
    <text evidence="1">The sequence shown here is derived from an EMBL/GenBank/DDBJ whole genome shotgun (WGS) entry which is preliminary data.</text>
</comment>